<reference evidence="6 7" key="1">
    <citation type="submission" date="2015-03" db="EMBL/GenBank/DDBJ databases">
        <title>Genome Sequence of Kiloniella spongiae MEBiC09566, isolated from a marine sponge.</title>
        <authorList>
            <person name="Shao Z."/>
            <person name="Wang L."/>
            <person name="Li X."/>
        </authorList>
    </citation>
    <scope>NUCLEOTIDE SEQUENCE [LARGE SCALE GENOMIC DNA]</scope>
    <source>
        <strain evidence="6 7">MEBiC09566</strain>
    </source>
</reference>
<dbReference type="InterPro" id="IPR036390">
    <property type="entry name" value="WH_DNA-bd_sf"/>
</dbReference>
<name>A0A0H2MTG5_9PROT</name>
<dbReference type="Pfam" id="PF09339">
    <property type="entry name" value="HTH_IclR"/>
    <property type="match status" value="1"/>
</dbReference>
<dbReference type="InterPro" id="IPR036388">
    <property type="entry name" value="WH-like_DNA-bd_sf"/>
</dbReference>
<dbReference type="AlphaFoldDB" id="A0A0H2MTG5"/>
<dbReference type="GO" id="GO:0045892">
    <property type="term" value="P:negative regulation of DNA-templated transcription"/>
    <property type="evidence" value="ECO:0007669"/>
    <property type="project" value="TreeGrafter"/>
</dbReference>
<proteinExistence type="predicted"/>
<evidence type="ECO:0000256" key="1">
    <source>
        <dbReference type="ARBA" id="ARBA00023015"/>
    </source>
</evidence>
<dbReference type="PANTHER" id="PTHR30136">
    <property type="entry name" value="HELIX-TURN-HELIX TRANSCRIPTIONAL REGULATOR, ICLR FAMILY"/>
    <property type="match status" value="1"/>
</dbReference>
<protein>
    <submittedName>
        <fullName evidence="6">IclR family transcriptional regulator</fullName>
    </submittedName>
</protein>
<sequence>MGTEGKPTNQRARGLERAFDILDLIRRENRAMRPNEIAKLMGAPRSSVYELVHLLLNMNVLENNGSDGQVFLGSRLYFLGRAYNDKIDLYQRIENTLSNIVEQTSETAQFCKLEDNKYIVALMKEGNRPFRISANLGELVPVPSTASGRLLVGHLSDQEIIDFLDKDDFILPNGETISPDNFIAEVRQATQDGHYTFDSIVDTFTHCFAVPVKDAQSTCIATLCLVTPREDGHRNKDAYLVNLKAAATELEAQLNTDF</sequence>
<dbReference type="Pfam" id="PF01614">
    <property type="entry name" value="IclR_C"/>
    <property type="match status" value="1"/>
</dbReference>
<dbReference type="GO" id="GO:0003677">
    <property type="term" value="F:DNA binding"/>
    <property type="evidence" value="ECO:0007669"/>
    <property type="project" value="UniProtKB-KW"/>
</dbReference>
<dbReference type="OrthoDB" id="9790046at2"/>
<dbReference type="Proteomes" id="UP000035444">
    <property type="component" value="Unassembled WGS sequence"/>
</dbReference>
<accession>A0A0H2MTG5</accession>
<dbReference type="PATRIC" id="fig|1489064.4.peg.4269"/>
<dbReference type="GO" id="GO:0003700">
    <property type="term" value="F:DNA-binding transcription factor activity"/>
    <property type="evidence" value="ECO:0007669"/>
    <property type="project" value="TreeGrafter"/>
</dbReference>
<dbReference type="PROSITE" id="PS51077">
    <property type="entry name" value="HTH_ICLR"/>
    <property type="match status" value="1"/>
</dbReference>
<dbReference type="STRING" id="1489064.WH96_14615"/>
<keyword evidence="7" id="KW-1185">Reference proteome</keyword>
<dbReference type="InterPro" id="IPR005471">
    <property type="entry name" value="Tscrpt_reg_IclR_N"/>
</dbReference>
<dbReference type="InterPro" id="IPR014757">
    <property type="entry name" value="Tscrpt_reg_IclR_C"/>
</dbReference>
<gene>
    <name evidence="6" type="ORF">WH96_14615</name>
</gene>
<dbReference type="PROSITE" id="PS51078">
    <property type="entry name" value="ICLR_ED"/>
    <property type="match status" value="1"/>
</dbReference>
<evidence type="ECO:0000259" key="4">
    <source>
        <dbReference type="PROSITE" id="PS51077"/>
    </source>
</evidence>
<dbReference type="Gene3D" id="3.30.450.40">
    <property type="match status" value="1"/>
</dbReference>
<dbReference type="PANTHER" id="PTHR30136:SF35">
    <property type="entry name" value="HTH-TYPE TRANSCRIPTIONAL REGULATOR RV1719"/>
    <property type="match status" value="1"/>
</dbReference>
<dbReference type="SMART" id="SM00346">
    <property type="entry name" value="HTH_ICLR"/>
    <property type="match status" value="1"/>
</dbReference>
<feature type="domain" description="IclR-ED" evidence="5">
    <location>
        <begin position="75"/>
        <end position="256"/>
    </location>
</feature>
<keyword evidence="3" id="KW-0804">Transcription</keyword>
<feature type="domain" description="HTH iclR-type" evidence="4">
    <location>
        <begin position="12"/>
        <end position="74"/>
    </location>
</feature>
<evidence type="ECO:0000313" key="7">
    <source>
        <dbReference type="Proteomes" id="UP000035444"/>
    </source>
</evidence>
<evidence type="ECO:0000259" key="5">
    <source>
        <dbReference type="PROSITE" id="PS51078"/>
    </source>
</evidence>
<keyword evidence="2" id="KW-0238">DNA-binding</keyword>
<organism evidence="6 7">
    <name type="scientific">Kiloniella spongiae</name>
    <dbReference type="NCBI Taxonomy" id="1489064"/>
    <lineage>
        <taxon>Bacteria</taxon>
        <taxon>Pseudomonadati</taxon>
        <taxon>Pseudomonadota</taxon>
        <taxon>Alphaproteobacteria</taxon>
        <taxon>Rhodospirillales</taxon>
        <taxon>Kiloniellaceae</taxon>
        <taxon>Kiloniella</taxon>
    </lineage>
</organism>
<dbReference type="RefSeq" id="WP_047764934.1">
    <property type="nucleotide sequence ID" value="NZ_LAQL01000009.1"/>
</dbReference>
<dbReference type="Gene3D" id="1.10.10.10">
    <property type="entry name" value="Winged helix-like DNA-binding domain superfamily/Winged helix DNA-binding domain"/>
    <property type="match status" value="1"/>
</dbReference>
<evidence type="ECO:0000256" key="2">
    <source>
        <dbReference type="ARBA" id="ARBA00023125"/>
    </source>
</evidence>
<dbReference type="EMBL" id="LAQL01000009">
    <property type="protein sequence ID" value="KLN59945.1"/>
    <property type="molecule type" value="Genomic_DNA"/>
</dbReference>
<evidence type="ECO:0000313" key="6">
    <source>
        <dbReference type="EMBL" id="KLN59945.1"/>
    </source>
</evidence>
<dbReference type="InterPro" id="IPR029016">
    <property type="entry name" value="GAF-like_dom_sf"/>
</dbReference>
<evidence type="ECO:0000256" key="3">
    <source>
        <dbReference type="ARBA" id="ARBA00023163"/>
    </source>
</evidence>
<dbReference type="SUPFAM" id="SSF55781">
    <property type="entry name" value="GAF domain-like"/>
    <property type="match status" value="1"/>
</dbReference>
<keyword evidence="1" id="KW-0805">Transcription regulation</keyword>
<dbReference type="InterPro" id="IPR050707">
    <property type="entry name" value="HTH_MetabolicPath_Reg"/>
</dbReference>
<dbReference type="SUPFAM" id="SSF46785">
    <property type="entry name" value="Winged helix' DNA-binding domain"/>
    <property type="match status" value="1"/>
</dbReference>
<comment type="caution">
    <text evidence="6">The sequence shown here is derived from an EMBL/GenBank/DDBJ whole genome shotgun (WGS) entry which is preliminary data.</text>
</comment>